<dbReference type="NCBIfam" id="NF007310">
    <property type="entry name" value="PRK09795.1"/>
    <property type="match status" value="1"/>
</dbReference>
<dbReference type="EMBL" id="CAADIW010000007">
    <property type="protein sequence ID" value="VFS16773.1"/>
    <property type="molecule type" value="Genomic_DNA"/>
</dbReference>
<dbReference type="GO" id="GO:0008235">
    <property type="term" value="F:metalloexopeptidase activity"/>
    <property type="evidence" value="ECO:0007669"/>
    <property type="project" value="UniProtKB-ARBA"/>
</dbReference>
<dbReference type="Gene3D" id="3.40.350.10">
    <property type="entry name" value="Creatinase/prolidase N-terminal domain"/>
    <property type="match status" value="1"/>
</dbReference>
<dbReference type="Pfam" id="PF01321">
    <property type="entry name" value="Creatinase_N"/>
    <property type="match status" value="1"/>
</dbReference>
<dbReference type="PRINTS" id="PR00599">
    <property type="entry name" value="MAPEPTIDASE"/>
</dbReference>
<dbReference type="AlphaFoldDB" id="A0A484X1Q6"/>
<dbReference type="InterPro" id="IPR050659">
    <property type="entry name" value="Peptidase_M24B"/>
</dbReference>
<dbReference type="RefSeq" id="WP_101738062.1">
    <property type="nucleotide sequence ID" value="NZ_CP025225.1"/>
</dbReference>
<protein>
    <submittedName>
        <fullName evidence="4">Peptidase M24</fullName>
        <ecNumber evidence="4">3.4.-.-</ecNumber>
    </submittedName>
</protein>
<dbReference type="InterPro" id="IPR029149">
    <property type="entry name" value="Creatin/AminoP/Spt16_N"/>
</dbReference>
<sequence length="361" mass="39483">MDLLTTLRHWLKAEKLDGVLIASRQNKQPHLGLSTGSGYVLVTRTAAHILVDFRYYHDIASRAEGYRMHLLDAEHSFAGVVNQLIADEGLSRLGFEGEHVSWHTACQWRDALNATLCGISLDALRQIKTADEIARIRAACRIADDAAHHIRRFIQPGMREREVAAELEWFMKQQGADKPSFDTIVASGPRGAMPHGKASDKIIDAGEMVTLDFGAQHQGYCSDMTRTFLVARQGQTPEAHPLYAVYQTVLAAQLAAINAIRPGVPCHAVDAAARETIARAGYGPQFGHNTGHAIGIDVHENPRFSPTDATLLKPGMLLTVEPGIYLDGVGGVRIEDVVLVTHTGAEVLYTMDKTLLMTGEH</sequence>
<dbReference type="GO" id="GO:0004177">
    <property type="term" value="F:aminopeptidase activity"/>
    <property type="evidence" value="ECO:0007669"/>
    <property type="project" value="UniProtKB-ARBA"/>
</dbReference>
<keyword evidence="1 4" id="KW-0378">Hydrolase</keyword>
<dbReference type="Pfam" id="PF00557">
    <property type="entry name" value="Peptidase_M24"/>
    <property type="match status" value="1"/>
</dbReference>
<organism evidence="4 5">
    <name type="scientific">Enterobacter cancerogenus</name>
    <dbReference type="NCBI Taxonomy" id="69218"/>
    <lineage>
        <taxon>Bacteria</taxon>
        <taxon>Pseudomonadati</taxon>
        <taxon>Pseudomonadota</taxon>
        <taxon>Gammaproteobacteria</taxon>
        <taxon>Enterobacterales</taxon>
        <taxon>Enterobacteriaceae</taxon>
        <taxon>Enterobacter</taxon>
        <taxon>Enterobacter cloacae complex</taxon>
    </lineage>
</organism>
<dbReference type="FunFam" id="3.90.230.10:FF:000014">
    <property type="entry name" value="Aminopeptidase P family protein"/>
    <property type="match status" value="1"/>
</dbReference>
<dbReference type="KEGG" id="ecan:CWI88_16250"/>
<evidence type="ECO:0000313" key="4">
    <source>
        <dbReference type="EMBL" id="VFS16773.1"/>
    </source>
</evidence>
<evidence type="ECO:0000259" key="2">
    <source>
        <dbReference type="Pfam" id="PF00557"/>
    </source>
</evidence>
<feature type="domain" description="Creatinase N-terminal" evidence="3">
    <location>
        <begin position="5"/>
        <end position="126"/>
    </location>
</feature>
<dbReference type="Proteomes" id="UP000351155">
    <property type="component" value="Unassembled WGS sequence"/>
</dbReference>
<dbReference type="PANTHER" id="PTHR46112">
    <property type="entry name" value="AMINOPEPTIDASE"/>
    <property type="match status" value="1"/>
</dbReference>
<proteinExistence type="predicted"/>
<name>A0A484X1Q6_9ENTR</name>
<dbReference type="SUPFAM" id="SSF53092">
    <property type="entry name" value="Creatinase/prolidase N-terminal domain"/>
    <property type="match status" value="1"/>
</dbReference>
<reference evidence="4 5" key="1">
    <citation type="submission" date="2019-03" db="EMBL/GenBank/DDBJ databases">
        <authorList>
            <consortium name="Pathogen Informatics"/>
        </authorList>
    </citation>
    <scope>NUCLEOTIDE SEQUENCE [LARGE SCALE GENOMIC DNA]</scope>
    <source>
        <strain evidence="4 5">NCTC12126</strain>
    </source>
</reference>
<dbReference type="PANTHER" id="PTHR46112:SF3">
    <property type="entry name" value="AMINOPEPTIDASE YPDF"/>
    <property type="match status" value="1"/>
</dbReference>
<dbReference type="SUPFAM" id="SSF55920">
    <property type="entry name" value="Creatinase/aminopeptidase"/>
    <property type="match status" value="1"/>
</dbReference>
<dbReference type="InterPro" id="IPR000994">
    <property type="entry name" value="Pept_M24"/>
</dbReference>
<evidence type="ECO:0000259" key="3">
    <source>
        <dbReference type="Pfam" id="PF01321"/>
    </source>
</evidence>
<dbReference type="EC" id="3.4.-.-" evidence="4"/>
<feature type="domain" description="Peptidase M24" evidence="2">
    <location>
        <begin position="135"/>
        <end position="341"/>
    </location>
</feature>
<evidence type="ECO:0000256" key="1">
    <source>
        <dbReference type="ARBA" id="ARBA00022801"/>
    </source>
</evidence>
<dbReference type="Gene3D" id="3.90.230.10">
    <property type="entry name" value="Creatinase/methionine aminopeptidase superfamily"/>
    <property type="match status" value="1"/>
</dbReference>
<dbReference type="InterPro" id="IPR001714">
    <property type="entry name" value="Pept_M24_MAP"/>
</dbReference>
<dbReference type="InterPro" id="IPR000587">
    <property type="entry name" value="Creatinase_N"/>
</dbReference>
<dbReference type="InterPro" id="IPR036005">
    <property type="entry name" value="Creatinase/aminopeptidase-like"/>
</dbReference>
<accession>A0A484X1Q6</accession>
<dbReference type="CDD" id="cd01092">
    <property type="entry name" value="APP-like"/>
    <property type="match status" value="1"/>
</dbReference>
<evidence type="ECO:0000313" key="5">
    <source>
        <dbReference type="Proteomes" id="UP000351155"/>
    </source>
</evidence>
<gene>
    <name evidence="4" type="ORF">NCTC12126_01524</name>
</gene>